<dbReference type="PANTHER" id="PTHR34697:SF2">
    <property type="entry name" value="PHOSPHATIDYLGLYCEROL LYSYLTRANSFERASE"/>
    <property type="match status" value="1"/>
</dbReference>
<proteinExistence type="predicted"/>
<evidence type="ECO:0000313" key="9">
    <source>
        <dbReference type="Proteomes" id="UP001249291"/>
    </source>
</evidence>
<dbReference type="InterPro" id="IPR024320">
    <property type="entry name" value="LPG_synthase_C"/>
</dbReference>
<evidence type="ECO:0000259" key="7">
    <source>
        <dbReference type="Pfam" id="PF09924"/>
    </source>
</evidence>
<keyword evidence="8" id="KW-0012">Acyltransferase</keyword>
<dbReference type="EC" id="2.3.2.3" evidence="8"/>
<keyword evidence="5 6" id="KW-0472">Membrane</keyword>
<dbReference type="EMBL" id="JAVIZQ010000001">
    <property type="protein sequence ID" value="MDR6142653.1"/>
    <property type="molecule type" value="Genomic_DNA"/>
</dbReference>
<evidence type="ECO:0000256" key="5">
    <source>
        <dbReference type="ARBA" id="ARBA00023136"/>
    </source>
</evidence>
<feature type="transmembrane region" description="Helical" evidence="6">
    <location>
        <begin position="293"/>
        <end position="320"/>
    </location>
</feature>
<reference evidence="8 9" key="1">
    <citation type="submission" date="2023-08" db="EMBL/GenBank/DDBJ databases">
        <title>Functional and genomic diversity of the sorghum phyllosphere microbiome.</title>
        <authorList>
            <person name="Shade A."/>
        </authorList>
    </citation>
    <scope>NUCLEOTIDE SEQUENCE [LARGE SCALE GENOMIC DNA]</scope>
    <source>
        <strain evidence="8 9">SORGH_AS_0445</strain>
    </source>
</reference>
<dbReference type="InterPro" id="IPR051211">
    <property type="entry name" value="PG_lysyltransferase"/>
</dbReference>
<dbReference type="Gene3D" id="1.20.1540.10">
    <property type="entry name" value="Rhomboid-like"/>
    <property type="match status" value="1"/>
</dbReference>
<dbReference type="Pfam" id="PF09924">
    <property type="entry name" value="LPG_synthase_C"/>
    <property type="match status" value="1"/>
</dbReference>
<keyword evidence="3 6" id="KW-0812">Transmembrane</keyword>
<feature type="transmembrane region" description="Helical" evidence="6">
    <location>
        <begin position="182"/>
        <end position="199"/>
    </location>
</feature>
<comment type="caution">
    <text evidence="8">The sequence shown here is derived from an EMBL/GenBank/DDBJ whole genome shotgun (WGS) entry which is preliminary data.</text>
</comment>
<evidence type="ECO:0000256" key="2">
    <source>
        <dbReference type="ARBA" id="ARBA00022475"/>
    </source>
</evidence>
<evidence type="ECO:0000256" key="6">
    <source>
        <dbReference type="SAM" id="Phobius"/>
    </source>
</evidence>
<protein>
    <submittedName>
        <fullName evidence="8">Phosphatidylglycerol lysyltransferase</fullName>
        <ecNumber evidence="8">2.3.2.3</ecNumber>
    </submittedName>
</protein>
<evidence type="ECO:0000256" key="1">
    <source>
        <dbReference type="ARBA" id="ARBA00004651"/>
    </source>
</evidence>
<feature type="transmembrane region" description="Helical" evidence="6">
    <location>
        <begin position="332"/>
        <end position="350"/>
    </location>
</feature>
<dbReference type="PANTHER" id="PTHR34697">
    <property type="entry name" value="PHOSPHATIDYLGLYCEROL LYSYLTRANSFERASE"/>
    <property type="match status" value="1"/>
</dbReference>
<comment type="subcellular location">
    <subcellularLocation>
        <location evidence="1">Cell membrane</location>
        <topology evidence="1">Multi-pass membrane protein</topology>
    </subcellularLocation>
</comment>
<sequence length="709" mass="77890">MSRGVSLRKMRRPRYAERMTEARTPTSHPVLAVLRRMPATLTMVSVILVVGVVWQGLWSPFENTDLFGTVAYGLPNLAQGMWWTPFTGTFFVNAPWVYVFTISGFWGMAYLEYHRGTRVALAYYWVGQLFAILATALVLFFASQLPWAWAQEQAQALDVGASGGTMACIAAAIGLFRPPWRVRGWLVLLGFVFIAMLFWGAVADLEHLLAVLLILVVDRTLRVQRTTVREQRLIAVISLLVLGAVEIITTLVATDGPFGPTEPVSGGFIDLAIDLVVIAVLVNGLLRGRRWSWVLVILLGLFNILIAALVLILITVFSQAQVDLRWDGDTELALANGFLWVILLVYLVAVRRAFRAKRKSPLGIQPAPAVDDVKTELRAHGGGTLSWMTTWEGNSYARSAAGIVAYQRRAGVALALADPIGPSASRADAVAEFIRTAELAGLVPCFFSADDATRDAVPAGWRSLVVADDTIVDLPGLEFTGKRWNSVRSSLNRAGREDMTFRLTRLGDESWGVRQQLRAISEAWVGDKDLPEMRFTLGTLDEAEDPEVRLALALAPNGDVDGFLSWLPVYGEGGTVRGWTLDLMRRRDGGFGPVMEYLIGSSAKQFSEEGAQIMSLSGAPLAHDYPPDAGMIAVLSDRLAEALEPVYGFASLHRFKQKFHPRYETMYLLFRDEADLAAIGTALTRAFLPDATLRQFAGAGLELVRGSKD</sequence>
<gene>
    <name evidence="8" type="ORF">QE375_002207</name>
</gene>
<dbReference type="GO" id="GO:0050071">
    <property type="term" value="F:phosphatidylglycerol lysyltransferase activity"/>
    <property type="evidence" value="ECO:0007669"/>
    <property type="project" value="UniProtKB-EC"/>
</dbReference>
<feature type="transmembrane region" description="Helical" evidence="6">
    <location>
        <begin position="233"/>
        <end position="253"/>
    </location>
</feature>
<evidence type="ECO:0000256" key="3">
    <source>
        <dbReference type="ARBA" id="ARBA00022692"/>
    </source>
</evidence>
<organism evidence="8 9">
    <name type="scientific">Microbacterium foliorum</name>
    <dbReference type="NCBI Taxonomy" id="104336"/>
    <lineage>
        <taxon>Bacteria</taxon>
        <taxon>Bacillati</taxon>
        <taxon>Actinomycetota</taxon>
        <taxon>Actinomycetes</taxon>
        <taxon>Micrococcales</taxon>
        <taxon>Microbacteriaceae</taxon>
        <taxon>Microbacterium</taxon>
    </lineage>
</organism>
<evidence type="ECO:0000256" key="4">
    <source>
        <dbReference type="ARBA" id="ARBA00022989"/>
    </source>
</evidence>
<feature type="domain" description="Phosphatidylglycerol lysyltransferase C-terminal" evidence="7">
    <location>
        <begin position="377"/>
        <end position="669"/>
    </location>
</feature>
<evidence type="ECO:0000313" key="8">
    <source>
        <dbReference type="EMBL" id="MDR6142653.1"/>
    </source>
</evidence>
<keyword evidence="9" id="KW-1185">Reference proteome</keyword>
<dbReference type="InterPro" id="IPR035952">
    <property type="entry name" value="Rhomboid-like_sf"/>
</dbReference>
<dbReference type="Proteomes" id="UP001249291">
    <property type="component" value="Unassembled WGS sequence"/>
</dbReference>
<feature type="transmembrane region" description="Helical" evidence="6">
    <location>
        <begin position="265"/>
        <end position="286"/>
    </location>
</feature>
<keyword evidence="8" id="KW-0808">Transferase</keyword>
<accession>A0ABU1HRH5</accession>
<keyword evidence="2" id="KW-1003">Cell membrane</keyword>
<name>A0ABU1HRH5_9MICO</name>
<keyword evidence="4 6" id="KW-1133">Transmembrane helix</keyword>
<dbReference type="SUPFAM" id="SSF144091">
    <property type="entry name" value="Rhomboid-like"/>
    <property type="match status" value="1"/>
</dbReference>
<feature type="transmembrane region" description="Helical" evidence="6">
    <location>
        <begin position="39"/>
        <end position="57"/>
    </location>
</feature>
<feature type="transmembrane region" description="Helical" evidence="6">
    <location>
        <begin position="123"/>
        <end position="142"/>
    </location>
</feature>